<gene>
    <name evidence="1" type="ORF">K227x_23940</name>
</gene>
<name>A0A517NAG4_9BACT</name>
<dbReference type="InterPro" id="IPR027597">
    <property type="entry name" value="HprK-rel_B"/>
</dbReference>
<dbReference type="NCBIfam" id="TIGR04355">
    <property type="entry name" value="HprK_rel_B"/>
    <property type="match status" value="1"/>
</dbReference>
<dbReference type="RefSeq" id="WP_145169556.1">
    <property type="nucleotide sequence ID" value="NZ_CP036525.1"/>
</dbReference>
<accession>A0A517NAG4</accession>
<dbReference type="OrthoDB" id="5443147at2"/>
<evidence type="ECO:0008006" key="3">
    <source>
        <dbReference type="Google" id="ProtNLM"/>
    </source>
</evidence>
<organism evidence="1 2">
    <name type="scientific">Rubripirellula lacrimiformis</name>
    <dbReference type="NCBI Taxonomy" id="1930273"/>
    <lineage>
        <taxon>Bacteria</taxon>
        <taxon>Pseudomonadati</taxon>
        <taxon>Planctomycetota</taxon>
        <taxon>Planctomycetia</taxon>
        <taxon>Pirellulales</taxon>
        <taxon>Pirellulaceae</taxon>
        <taxon>Rubripirellula</taxon>
    </lineage>
</organism>
<evidence type="ECO:0000313" key="2">
    <source>
        <dbReference type="Proteomes" id="UP000318538"/>
    </source>
</evidence>
<dbReference type="AlphaFoldDB" id="A0A517NAG4"/>
<dbReference type="SUPFAM" id="SSF53795">
    <property type="entry name" value="PEP carboxykinase-like"/>
    <property type="match status" value="1"/>
</dbReference>
<keyword evidence="2" id="KW-1185">Reference proteome</keyword>
<sequence>MQRLLEIADRMMDGAVMDQPSVVLDLDGFRLEVRSNSRQLLDRLRDYFAHAVVVGGGEVVLYAIEGPSTDLGFAYQHWRREPGKSGRKDAYLDLVSADSVGPETTGDGNSNRRPSIGRLVLKVRTGMLFLQSDSHRIVRGGCVLNDNQVINFVNCQLMNRLQLRGAVICHASAIVLGQRALAIAGFSGGGKSSLMLRMLTEPGTKFLTNDRLFLEPDSSGGVCAIGVPKLPRINPGTILSLPTLSPILDQAQRDQFAALPADQLWDLEQKYDVDITGLFGADRIASRSPMTDLLVLNWRRDSQSDCQIQRVDLHQRPELLEAIIKSPGPFYSDRDGVFQTDDKRIDLDPYIDLLDRVNVWEASGRVDFALAADKFRSILEADLCTKTS</sequence>
<evidence type="ECO:0000313" key="1">
    <source>
        <dbReference type="EMBL" id="QDT04008.1"/>
    </source>
</evidence>
<reference evidence="1 2" key="1">
    <citation type="submission" date="2019-02" db="EMBL/GenBank/DDBJ databases">
        <title>Deep-cultivation of Planctomycetes and their phenomic and genomic characterization uncovers novel biology.</title>
        <authorList>
            <person name="Wiegand S."/>
            <person name="Jogler M."/>
            <person name="Boedeker C."/>
            <person name="Pinto D."/>
            <person name="Vollmers J."/>
            <person name="Rivas-Marin E."/>
            <person name="Kohn T."/>
            <person name="Peeters S.H."/>
            <person name="Heuer A."/>
            <person name="Rast P."/>
            <person name="Oberbeckmann S."/>
            <person name="Bunk B."/>
            <person name="Jeske O."/>
            <person name="Meyerdierks A."/>
            <person name="Storesund J.E."/>
            <person name="Kallscheuer N."/>
            <person name="Luecker S."/>
            <person name="Lage O.M."/>
            <person name="Pohl T."/>
            <person name="Merkel B.J."/>
            <person name="Hornburger P."/>
            <person name="Mueller R.-W."/>
            <person name="Bruemmer F."/>
            <person name="Labrenz M."/>
            <person name="Spormann A.M."/>
            <person name="Op den Camp H."/>
            <person name="Overmann J."/>
            <person name="Amann R."/>
            <person name="Jetten M.S.M."/>
            <person name="Mascher T."/>
            <person name="Medema M.H."/>
            <person name="Devos D.P."/>
            <person name="Kaster A.-K."/>
            <person name="Ovreas L."/>
            <person name="Rohde M."/>
            <person name="Galperin M.Y."/>
            <person name="Jogler C."/>
        </authorList>
    </citation>
    <scope>NUCLEOTIDE SEQUENCE [LARGE SCALE GENOMIC DNA]</scope>
    <source>
        <strain evidence="1 2">K22_7</strain>
    </source>
</reference>
<protein>
    <recommendedName>
        <fullName evidence="3">HPr kinase/phosphorylase</fullName>
    </recommendedName>
</protein>
<dbReference type="Proteomes" id="UP000318538">
    <property type="component" value="Chromosome"/>
</dbReference>
<dbReference type="KEGG" id="rlc:K227x_23940"/>
<dbReference type="InterPro" id="IPR027417">
    <property type="entry name" value="P-loop_NTPase"/>
</dbReference>
<dbReference type="EMBL" id="CP036525">
    <property type="protein sequence ID" value="QDT04008.1"/>
    <property type="molecule type" value="Genomic_DNA"/>
</dbReference>
<dbReference type="Gene3D" id="3.40.50.300">
    <property type="entry name" value="P-loop containing nucleotide triphosphate hydrolases"/>
    <property type="match status" value="1"/>
</dbReference>
<proteinExistence type="predicted"/>